<protein>
    <submittedName>
        <fullName evidence="6">RNA polymerase sigma factor (TIGR02999 family)</fullName>
    </submittedName>
</protein>
<feature type="domain" description="RNA polymerase sigma-70 ECF-like HTH" evidence="5">
    <location>
        <begin position="8"/>
        <end position="193"/>
    </location>
</feature>
<dbReference type="SUPFAM" id="SSF88946">
    <property type="entry name" value="Sigma2 domain of RNA polymerase sigma factors"/>
    <property type="match status" value="1"/>
</dbReference>
<keyword evidence="4" id="KW-0804">Transcription</keyword>
<evidence type="ECO:0000256" key="4">
    <source>
        <dbReference type="ARBA" id="ARBA00023163"/>
    </source>
</evidence>
<keyword evidence="2" id="KW-0805">Transcription regulation</keyword>
<evidence type="ECO:0000313" key="7">
    <source>
        <dbReference type="Proteomes" id="UP000295293"/>
    </source>
</evidence>
<evidence type="ECO:0000259" key="5">
    <source>
        <dbReference type="Pfam" id="PF07638"/>
    </source>
</evidence>
<dbReference type="SUPFAM" id="SSF88659">
    <property type="entry name" value="Sigma3 and sigma4 domains of RNA polymerase sigma factors"/>
    <property type="match status" value="1"/>
</dbReference>
<dbReference type="InterPro" id="IPR014284">
    <property type="entry name" value="RNA_pol_sigma-70_dom"/>
</dbReference>
<dbReference type="EMBL" id="SNZH01000007">
    <property type="protein sequence ID" value="TDR43064.1"/>
    <property type="molecule type" value="Genomic_DNA"/>
</dbReference>
<evidence type="ECO:0000256" key="2">
    <source>
        <dbReference type="ARBA" id="ARBA00023015"/>
    </source>
</evidence>
<dbReference type="RefSeq" id="WP_133818985.1">
    <property type="nucleotide sequence ID" value="NZ_SNZH01000007.1"/>
</dbReference>
<comment type="caution">
    <text evidence="6">The sequence shown here is derived from an EMBL/GenBank/DDBJ whole genome shotgun (WGS) entry which is preliminary data.</text>
</comment>
<keyword evidence="7" id="KW-1185">Reference proteome</keyword>
<keyword evidence="3" id="KW-0731">Sigma factor</keyword>
<dbReference type="OrthoDB" id="6023540at2"/>
<accession>A0A4R6YW68</accession>
<name>A0A4R6YW68_9GAMM</name>
<dbReference type="InterPro" id="IPR013324">
    <property type="entry name" value="RNA_pol_sigma_r3/r4-like"/>
</dbReference>
<dbReference type="GO" id="GO:0016987">
    <property type="term" value="F:sigma factor activity"/>
    <property type="evidence" value="ECO:0007669"/>
    <property type="project" value="UniProtKB-KW"/>
</dbReference>
<sequence length="196" mass="21971">MSLTDDPDITALLARWRSGDPAAGDALMQTVYPVMRALAQARLQRSAGELTLSATEIANEAYTRLVRIEHIDYRDRSHFLAVAARAMRNIVVDHLRARGRDKGGGNLPFVALDQIDIDAEGAHELIDLRVDWLAVHDALNQFEQVDQACARIVELKFFSGLTTDEIAEACNISSATVVRNWRFAKAWLTDRLQTRR</sequence>
<dbReference type="NCBIfam" id="TIGR02999">
    <property type="entry name" value="Sig-70_X6"/>
    <property type="match status" value="1"/>
</dbReference>
<proteinExistence type="inferred from homology"/>
<evidence type="ECO:0000256" key="3">
    <source>
        <dbReference type="ARBA" id="ARBA00023082"/>
    </source>
</evidence>
<dbReference type="Gene3D" id="1.10.10.10">
    <property type="entry name" value="Winged helix-like DNA-binding domain superfamily/Winged helix DNA-binding domain"/>
    <property type="match status" value="1"/>
</dbReference>
<dbReference type="InterPro" id="IPR039425">
    <property type="entry name" value="RNA_pol_sigma-70-like"/>
</dbReference>
<dbReference type="PANTHER" id="PTHR43133">
    <property type="entry name" value="RNA POLYMERASE ECF-TYPE SIGMA FACTO"/>
    <property type="match status" value="1"/>
</dbReference>
<evidence type="ECO:0000256" key="1">
    <source>
        <dbReference type="ARBA" id="ARBA00010641"/>
    </source>
</evidence>
<gene>
    <name evidence="6" type="ORF">DFR29_10770</name>
</gene>
<dbReference type="Pfam" id="PF07638">
    <property type="entry name" value="Sigma70_ECF"/>
    <property type="match status" value="1"/>
</dbReference>
<dbReference type="Gene3D" id="1.10.1740.10">
    <property type="match status" value="1"/>
</dbReference>
<comment type="similarity">
    <text evidence="1">Belongs to the sigma-70 factor family. ECF subfamily.</text>
</comment>
<reference evidence="6 7" key="1">
    <citation type="submission" date="2019-03" db="EMBL/GenBank/DDBJ databases">
        <title>Genomic Encyclopedia of Type Strains, Phase IV (KMG-IV): sequencing the most valuable type-strain genomes for metagenomic binning, comparative biology and taxonomic classification.</title>
        <authorList>
            <person name="Goeker M."/>
        </authorList>
    </citation>
    <scope>NUCLEOTIDE SEQUENCE [LARGE SCALE GENOMIC DNA]</scope>
    <source>
        <strain evidence="6 7">DSM 21667</strain>
    </source>
</reference>
<dbReference type="NCBIfam" id="TIGR02937">
    <property type="entry name" value="sigma70-ECF"/>
    <property type="match status" value="1"/>
</dbReference>
<dbReference type="AlphaFoldDB" id="A0A4R6YW68"/>
<dbReference type="InterPro" id="IPR013325">
    <property type="entry name" value="RNA_pol_sigma_r2"/>
</dbReference>
<dbReference type="InterPro" id="IPR053812">
    <property type="entry name" value="HTH_Sigma70_ECF-like"/>
</dbReference>
<dbReference type="InterPro" id="IPR011517">
    <property type="entry name" value="RNA_pol_sigma70_ECF-like"/>
</dbReference>
<dbReference type="InterPro" id="IPR036388">
    <property type="entry name" value="WH-like_DNA-bd_sf"/>
</dbReference>
<evidence type="ECO:0000313" key="6">
    <source>
        <dbReference type="EMBL" id="TDR43064.1"/>
    </source>
</evidence>
<dbReference type="Proteomes" id="UP000295293">
    <property type="component" value="Unassembled WGS sequence"/>
</dbReference>
<dbReference type="PANTHER" id="PTHR43133:SF39">
    <property type="entry name" value="SIMILAR TO RNA POLYMERASE SIGMA-E FACTOR"/>
    <property type="match status" value="1"/>
</dbReference>
<organism evidence="6 7">
    <name type="scientific">Tahibacter aquaticus</name>
    <dbReference type="NCBI Taxonomy" id="520092"/>
    <lineage>
        <taxon>Bacteria</taxon>
        <taxon>Pseudomonadati</taxon>
        <taxon>Pseudomonadota</taxon>
        <taxon>Gammaproteobacteria</taxon>
        <taxon>Lysobacterales</taxon>
        <taxon>Rhodanobacteraceae</taxon>
        <taxon>Tahibacter</taxon>
    </lineage>
</organism>
<dbReference type="GO" id="GO:0006352">
    <property type="term" value="P:DNA-templated transcription initiation"/>
    <property type="evidence" value="ECO:0007669"/>
    <property type="project" value="InterPro"/>
</dbReference>